<proteinExistence type="predicted"/>
<evidence type="ECO:0000256" key="1">
    <source>
        <dbReference type="SAM" id="Phobius"/>
    </source>
</evidence>
<keyword evidence="1" id="KW-0472">Membrane</keyword>
<organism evidence="2 3">
    <name type="scientific">Coccomyxa subellipsoidea</name>
    <dbReference type="NCBI Taxonomy" id="248742"/>
    <lineage>
        <taxon>Eukaryota</taxon>
        <taxon>Viridiplantae</taxon>
        <taxon>Chlorophyta</taxon>
        <taxon>core chlorophytes</taxon>
        <taxon>Trebouxiophyceae</taxon>
        <taxon>Trebouxiophyceae incertae sedis</taxon>
        <taxon>Coccomyxaceae</taxon>
        <taxon>Coccomyxa</taxon>
    </lineage>
</organism>
<reference evidence="2 3" key="1">
    <citation type="journal article" date="2024" name="Nat. Commun.">
        <title>Phylogenomics reveals the evolutionary origins of lichenization in chlorophyte algae.</title>
        <authorList>
            <person name="Puginier C."/>
            <person name="Libourel C."/>
            <person name="Otte J."/>
            <person name="Skaloud P."/>
            <person name="Haon M."/>
            <person name="Grisel S."/>
            <person name="Petersen M."/>
            <person name="Berrin J.G."/>
            <person name="Delaux P.M."/>
            <person name="Dal Grande F."/>
            <person name="Keller J."/>
        </authorList>
    </citation>
    <scope>NUCLEOTIDE SEQUENCE [LARGE SCALE GENOMIC DNA]</scope>
    <source>
        <strain evidence="2 3">SAG 216-7</strain>
    </source>
</reference>
<dbReference type="EMBL" id="JALJOT010000004">
    <property type="protein sequence ID" value="KAK9915995.1"/>
    <property type="molecule type" value="Genomic_DNA"/>
</dbReference>
<feature type="transmembrane region" description="Helical" evidence="1">
    <location>
        <begin position="298"/>
        <end position="318"/>
    </location>
</feature>
<keyword evidence="1" id="KW-0812">Transmembrane</keyword>
<comment type="caution">
    <text evidence="2">The sequence shown here is derived from an EMBL/GenBank/DDBJ whole genome shotgun (WGS) entry which is preliminary data.</text>
</comment>
<feature type="transmembrane region" description="Helical" evidence="1">
    <location>
        <begin position="330"/>
        <end position="350"/>
    </location>
</feature>
<accession>A0ABR2YW33</accession>
<evidence type="ECO:0000313" key="2">
    <source>
        <dbReference type="EMBL" id="KAK9915995.1"/>
    </source>
</evidence>
<feature type="transmembrane region" description="Helical" evidence="1">
    <location>
        <begin position="413"/>
        <end position="435"/>
    </location>
</feature>
<feature type="transmembrane region" description="Helical" evidence="1">
    <location>
        <begin position="265"/>
        <end position="286"/>
    </location>
</feature>
<dbReference type="Proteomes" id="UP001491310">
    <property type="component" value="Unassembled WGS sequence"/>
</dbReference>
<feature type="transmembrane region" description="Helical" evidence="1">
    <location>
        <begin position="234"/>
        <end position="253"/>
    </location>
</feature>
<keyword evidence="1" id="KW-1133">Transmembrane helix</keyword>
<keyword evidence="3" id="KW-1185">Reference proteome</keyword>
<evidence type="ECO:0000313" key="3">
    <source>
        <dbReference type="Proteomes" id="UP001491310"/>
    </source>
</evidence>
<name>A0ABR2YW33_9CHLO</name>
<gene>
    <name evidence="2" type="ORF">WJX75_007104</name>
</gene>
<sequence length="507" mass="59147">MLEFKGRTHEKAFQVFFAEQHLAWDLTVCLVGWIQWVPVMINLWQNRLMRSPLWRATFITLYSAEKMMPTAMILFFSKFYTRHRTLLLGVTRLLEMFSTDAYLSFWMDYSDKGSCFEWSLLASVFANNWISAAHWGFLQPLPNQWWIALQVADMARVFLRQSTSMHQMEAGLHHMTPLTGVVNAIAARFGAGSISEQDLLFCCWMLLEVVGGFLEFKGRDHEDEFQIFFAEQHLTWDLFVYTTFGLISPIALVKFWKNSHVRSPLWYAVFLSFFLPAKGIPVYLIAKHWRWYARHRTAMALAMRLLELFISRAYYCFWIDISNKNVFSDWLLLACVFPNGWMGALIWGMVQPIPDRMWLNIQVIDLARMFVYNPTTLSLLEGGLHHIAPVLRVVNALVIPVGAPPISARNMLFLMWLVQQVVGGFVLPFLLTYRIQLRSRRLWRKRVLKRPRADPQAHSDTQENVSPEKDSGLDIRPTWTLFLPESLAFLTLSYVAGENFRLLQYMV</sequence>
<protein>
    <submittedName>
        <fullName evidence="2">Uncharacterized protein</fullName>
    </submittedName>
</protein>